<dbReference type="AlphaFoldDB" id="A0A939H319"/>
<evidence type="ECO:0000313" key="7">
    <source>
        <dbReference type="EMBL" id="MBO1250646.1"/>
    </source>
</evidence>
<proteinExistence type="inferred from homology"/>
<dbReference type="RefSeq" id="WP_207576037.1">
    <property type="nucleotide sequence ID" value="NZ_JAFNME010000035.1"/>
</dbReference>
<gene>
    <name evidence="7" type="ORF">J1777_12540</name>
</gene>
<keyword evidence="8" id="KW-1185">Reference proteome</keyword>
<accession>A0A939H319</accession>
<evidence type="ECO:0000256" key="3">
    <source>
        <dbReference type="ARBA" id="ARBA00022946"/>
    </source>
</evidence>
<dbReference type="Pfam" id="PF00378">
    <property type="entry name" value="ECH_1"/>
    <property type="match status" value="1"/>
</dbReference>
<comment type="function">
    <text evidence="5">May play a role in fatty acid biosynthesis and insulin sensitivity.</text>
</comment>
<evidence type="ECO:0000313" key="8">
    <source>
        <dbReference type="Proteomes" id="UP000664731"/>
    </source>
</evidence>
<keyword evidence="7" id="KW-0456">Lyase</keyword>
<protein>
    <recommendedName>
        <fullName evidence="6">Enoyl-CoA hydratase domain-containing protein 3, mitochondrial</fullName>
    </recommendedName>
</protein>
<evidence type="ECO:0000256" key="5">
    <source>
        <dbReference type="ARBA" id="ARBA00037410"/>
    </source>
</evidence>
<dbReference type="Gene3D" id="3.90.226.10">
    <property type="entry name" value="2-enoyl-CoA Hydratase, Chain A, domain 1"/>
    <property type="match status" value="1"/>
</dbReference>
<keyword evidence="3" id="KW-0809">Transit peptide</keyword>
<evidence type="ECO:0000256" key="4">
    <source>
        <dbReference type="ARBA" id="ARBA00023098"/>
    </source>
</evidence>
<dbReference type="Gene3D" id="1.10.12.10">
    <property type="entry name" value="Lyase 2-enoyl-coa Hydratase, Chain A, domain 2"/>
    <property type="match status" value="1"/>
</dbReference>
<dbReference type="SUPFAM" id="SSF52096">
    <property type="entry name" value="ClpP/crotonase"/>
    <property type="match status" value="1"/>
</dbReference>
<keyword evidence="2" id="KW-0276">Fatty acid metabolism</keyword>
<dbReference type="Proteomes" id="UP000664731">
    <property type="component" value="Unassembled WGS sequence"/>
</dbReference>
<evidence type="ECO:0000256" key="2">
    <source>
        <dbReference type="ARBA" id="ARBA00022832"/>
    </source>
</evidence>
<comment type="caution">
    <text evidence="7">The sequence shown here is derived from an EMBL/GenBank/DDBJ whole genome shotgun (WGS) entry which is preliminary data.</text>
</comment>
<keyword evidence="4" id="KW-0443">Lipid metabolism</keyword>
<dbReference type="InterPro" id="IPR029045">
    <property type="entry name" value="ClpP/crotonase-like_dom_sf"/>
</dbReference>
<name>A0A939H319_9BURK</name>
<evidence type="ECO:0000256" key="6">
    <source>
        <dbReference type="ARBA" id="ARBA00040545"/>
    </source>
</evidence>
<dbReference type="GO" id="GO:0016836">
    <property type="term" value="F:hydro-lyase activity"/>
    <property type="evidence" value="ECO:0007669"/>
    <property type="project" value="TreeGrafter"/>
</dbReference>
<evidence type="ECO:0000256" key="1">
    <source>
        <dbReference type="ARBA" id="ARBA00005254"/>
    </source>
</evidence>
<dbReference type="InterPro" id="IPR001753">
    <property type="entry name" value="Enoyl-CoA_hydra/iso"/>
</dbReference>
<dbReference type="GO" id="GO:0006631">
    <property type="term" value="P:fatty acid metabolic process"/>
    <property type="evidence" value="ECO:0007669"/>
    <property type="project" value="UniProtKB-KW"/>
</dbReference>
<sequence>MGERNTADQGLVLLERDARGVATVTLNDAKRFNALGQEMLAALQQVLDTLAQDAQLRVVVLAGSGKAFCAGHNLKEMSAHPELAWYQQLFAQCSRVMLSIQNLPVPVIARVHGMATAAGCQLVAQCDLAVASTEASFATSGINYGLFCSTPSVPLVRNLPIKQAMEMLLTGDFIDAQTAQAQGLVNRVVAAPSLDVELDKLVTAILQKPQTAVRMGKAMLYRQREMGLEAAYQLAGQTMALNMMDADAQEGAQAFAEKRLPAWRHQS</sequence>
<dbReference type="CDD" id="cd06558">
    <property type="entry name" value="crotonase-like"/>
    <property type="match status" value="1"/>
</dbReference>
<dbReference type="PANTHER" id="PTHR43602:SF1">
    <property type="entry name" value="ENOYL-COA HYDRATASE DOMAIN-CONTAINING PROTEIN 3, MITOCHONDRIAL"/>
    <property type="match status" value="1"/>
</dbReference>
<dbReference type="InterPro" id="IPR014748">
    <property type="entry name" value="Enoyl-CoA_hydra_C"/>
</dbReference>
<dbReference type="InterPro" id="IPR052377">
    <property type="entry name" value="Mitochondrial_ECH-domain"/>
</dbReference>
<dbReference type="EMBL" id="JAFNME010000035">
    <property type="protein sequence ID" value="MBO1250646.1"/>
    <property type="molecule type" value="Genomic_DNA"/>
</dbReference>
<comment type="similarity">
    <text evidence="1">Belongs to the enoyl-CoA hydratase/isomerase family.</text>
</comment>
<organism evidence="7 8">
    <name type="scientific">Comamonas denitrificans</name>
    <dbReference type="NCBI Taxonomy" id="117506"/>
    <lineage>
        <taxon>Bacteria</taxon>
        <taxon>Pseudomonadati</taxon>
        <taxon>Pseudomonadota</taxon>
        <taxon>Betaproteobacteria</taxon>
        <taxon>Burkholderiales</taxon>
        <taxon>Comamonadaceae</taxon>
        <taxon>Comamonas</taxon>
    </lineage>
</organism>
<reference evidence="7" key="1">
    <citation type="submission" date="2021-03" db="EMBL/GenBank/DDBJ databases">
        <title>Comamonas denitrificans.</title>
        <authorList>
            <person name="Finster K."/>
        </authorList>
    </citation>
    <scope>NUCLEOTIDE SEQUENCE</scope>
    <source>
        <strain evidence="7">MM2021_4</strain>
    </source>
</reference>
<dbReference type="PANTHER" id="PTHR43602">
    <property type="match status" value="1"/>
</dbReference>
<dbReference type="NCBIfam" id="NF006008">
    <property type="entry name" value="PRK08139.1"/>
    <property type="match status" value="1"/>
</dbReference>